<proteinExistence type="predicted"/>
<reference evidence="4" key="1">
    <citation type="journal article" date="2015" name="PeerJ">
        <title>First genomic representation of candidate bacterial phylum KSB3 points to enhanced environmental sensing as a trigger of wastewater bulking.</title>
        <authorList>
            <person name="Sekiguchi Y."/>
            <person name="Ohashi A."/>
            <person name="Parks D.H."/>
            <person name="Yamauchi T."/>
            <person name="Tyson G.W."/>
            <person name="Hugenholtz P."/>
        </authorList>
    </citation>
    <scope>NUCLEOTIDE SEQUENCE [LARGE SCALE GENOMIC DNA]</scope>
</reference>
<name>A0A0S6VZQ7_9BACT</name>
<protein>
    <submittedName>
        <fullName evidence="4">Uncharacterized protein conserved in bacteria</fullName>
    </submittedName>
</protein>
<dbReference type="InterPro" id="IPR055398">
    <property type="entry name" value="Rossmann-like_BshC"/>
</dbReference>
<feature type="domain" description="Bacillithiol biosynthesis BshC N-terminal Rossmann-like" evidence="2">
    <location>
        <begin position="203"/>
        <end position="255"/>
    </location>
</feature>
<dbReference type="Pfam" id="PF24850">
    <property type="entry name" value="CC_BshC"/>
    <property type="match status" value="1"/>
</dbReference>
<gene>
    <name evidence="4" type="ORF">U14_04022</name>
</gene>
<accession>A0A0S6VZQ7</accession>
<feature type="coiled-coil region" evidence="1">
    <location>
        <begin position="337"/>
        <end position="364"/>
    </location>
</feature>
<keyword evidence="1" id="KW-0175">Coiled coil</keyword>
<dbReference type="EMBL" id="DF820459">
    <property type="protein sequence ID" value="GAK52765.1"/>
    <property type="molecule type" value="Genomic_DNA"/>
</dbReference>
<evidence type="ECO:0000259" key="2">
    <source>
        <dbReference type="Pfam" id="PF10079"/>
    </source>
</evidence>
<dbReference type="Proteomes" id="UP000030700">
    <property type="component" value="Unassembled WGS sequence"/>
</dbReference>
<dbReference type="Pfam" id="PF10079">
    <property type="entry name" value="Rossmann-like_BshC"/>
    <property type="match status" value="2"/>
</dbReference>
<feature type="domain" description="Bacillithiol biosynthesis BshC N-terminal Rossmann-like" evidence="2">
    <location>
        <begin position="4"/>
        <end position="162"/>
    </location>
</feature>
<dbReference type="InterPro" id="IPR055399">
    <property type="entry name" value="CC_BshC"/>
</dbReference>
<evidence type="ECO:0000256" key="1">
    <source>
        <dbReference type="SAM" id="Coils"/>
    </source>
</evidence>
<feature type="domain" description="Bacillithiol biosynthesis BshC C-terminal coiled-coil" evidence="3">
    <location>
        <begin position="257"/>
        <end position="387"/>
    </location>
</feature>
<evidence type="ECO:0000313" key="4">
    <source>
        <dbReference type="EMBL" id="GAK52765.1"/>
    </source>
</evidence>
<dbReference type="HOGENOM" id="CLU_672057_0_0_0"/>
<keyword evidence="5" id="KW-1185">Reference proteome</keyword>
<dbReference type="STRING" id="1499966.U14_04022"/>
<evidence type="ECO:0000259" key="3">
    <source>
        <dbReference type="Pfam" id="PF24850"/>
    </source>
</evidence>
<dbReference type="AlphaFoldDB" id="A0A0S6VZQ7"/>
<organism evidence="4">
    <name type="scientific">Candidatus Moduliflexus flocculans</name>
    <dbReference type="NCBI Taxonomy" id="1499966"/>
    <lineage>
        <taxon>Bacteria</taxon>
        <taxon>Candidatus Moduliflexota</taxon>
        <taxon>Candidatus Moduliflexia</taxon>
        <taxon>Candidatus Moduliflexales</taxon>
        <taxon>Candidatus Moduliflexaceae</taxon>
    </lineage>
</organism>
<sequence>MKPTIITGQQIGLLGGPLYTTYKVLGAIHLARQLGGKAVYWIETNDADFNEINHLEYLDVEGQLRSLTWEMNSQGYSCGQIEIDRSLCDLLTQFFDTLRQTEFTPALRDMALRCYAPGRTLGEASRLLAQELFGRFGVELFDPSTPEFKAFIKPMLLHEAEQTPVGEQGNFFCMIGKKRMAVFRDEQGFALRDGTRVNLVECELVPNVKTRNVCQDAYFQTHTYIAGPGEIAYIRELDAQYARHGVKKADVTPRMSVTLIEPKAARLMQKQQIALDDALTLEKTALAQHIVKTQTGFDFKALTQQTSELTRAYFAQLRATGAAIERPFENAVLQALKEALGQQRAQEKARAEKLRAAAESLSDLLLPFGQKQERVFNLFYYMNLYGGLAFVDWLFERYDPTRNILEITG</sequence>
<evidence type="ECO:0000313" key="5">
    <source>
        <dbReference type="Proteomes" id="UP000030700"/>
    </source>
</evidence>